<dbReference type="PANTHER" id="PTHR44196:SF1">
    <property type="entry name" value="DEHYDROGENASE_REDUCTASE SDR FAMILY MEMBER 7B"/>
    <property type="match status" value="1"/>
</dbReference>
<accession>A0ABW0K5M1</accession>
<dbReference type="Pfam" id="PF00106">
    <property type="entry name" value="adh_short"/>
    <property type="match status" value="1"/>
</dbReference>
<protein>
    <submittedName>
        <fullName evidence="4">3-ketoacyl-ACP reductase</fullName>
    </submittedName>
</protein>
<evidence type="ECO:0000256" key="3">
    <source>
        <dbReference type="RuleBase" id="RU000363"/>
    </source>
</evidence>
<keyword evidence="5" id="KW-1185">Reference proteome</keyword>
<dbReference type="PRINTS" id="PR00081">
    <property type="entry name" value="GDHRDH"/>
</dbReference>
<evidence type="ECO:0000256" key="2">
    <source>
        <dbReference type="ARBA" id="ARBA00023002"/>
    </source>
</evidence>
<evidence type="ECO:0000313" key="5">
    <source>
        <dbReference type="Proteomes" id="UP001596044"/>
    </source>
</evidence>
<reference evidence="5" key="1">
    <citation type="journal article" date="2019" name="Int. J. Syst. Evol. Microbiol.">
        <title>The Global Catalogue of Microorganisms (GCM) 10K type strain sequencing project: providing services to taxonomists for standard genome sequencing and annotation.</title>
        <authorList>
            <consortium name="The Broad Institute Genomics Platform"/>
            <consortium name="The Broad Institute Genome Sequencing Center for Infectious Disease"/>
            <person name="Wu L."/>
            <person name="Ma J."/>
        </authorList>
    </citation>
    <scope>NUCLEOTIDE SEQUENCE [LARGE SCALE GENOMIC DNA]</scope>
    <source>
        <strain evidence="5">KACC 11904</strain>
    </source>
</reference>
<dbReference type="PRINTS" id="PR00080">
    <property type="entry name" value="SDRFAMILY"/>
</dbReference>
<organism evidence="4 5">
    <name type="scientific">Paenibacillus aestuarii</name>
    <dbReference type="NCBI Taxonomy" id="516965"/>
    <lineage>
        <taxon>Bacteria</taxon>
        <taxon>Bacillati</taxon>
        <taxon>Bacillota</taxon>
        <taxon>Bacilli</taxon>
        <taxon>Bacillales</taxon>
        <taxon>Paenibacillaceae</taxon>
        <taxon>Paenibacillus</taxon>
    </lineage>
</organism>
<evidence type="ECO:0000313" key="4">
    <source>
        <dbReference type="EMBL" id="MFC5448604.1"/>
    </source>
</evidence>
<name>A0ABW0K5M1_9BACL</name>
<gene>
    <name evidence="4" type="ORF">ACFPOG_10040</name>
</gene>
<dbReference type="Proteomes" id="UP001596044">
    <property type="component" value="Unassembled WGS sequence"/>
</dbReference>
<sequence length="238" mass="25120">MLHQQTAIITGAGKGIGLAAARALAKEGLRLGLIARTAADLERLQGQLKAEFGVDVFIAAADVANQSEITAAVTQLVQQLGTVDILINNAGMGTFANLVDMDPELWHQIIQVNLMGTYYTTRAVLPLMLERKQGDIINVASTAGERGFATGSAYCASKFAVMGLTEALFHEVRKSNIRVTALTPSTVNTELAAKAGLPIGPEEQMMQPEDVAQLMLAALALPARVVLKSAGILTANPK</sequence>
<dbReference type="InterPro" id="IPR002347">
    <property type="entry name" value="SDR_fam"/>
</dbReference>
<keyword evidence="2" id="KW-0560">Oxidoreductase</keyword>
<dbReference type="NCBIfam" id="NF005806">
    <property type="entry name" value="PRK07666.1"/>
    <property type="match status" value="1"/>
</dbReference>
<comment type="caution">
    <text evidence="4">The sequence shown here is derived from an EMBL/GenBank/DDBJ whole genome shotgun (WGS) entry which is preliminary data.</text>
</comment>
<comment type="similarity">
    <text evidence="1 3">Belongs to the short-chain dehydrogenases/reductases (SDR) family.</text>
</comment>
<dbReference type="PANTHER" id="PTHR44196">
    <property type="entry name" value="DEHYDROGENASE/REDUCTASE SDR FAMILY MEMBER 7B"/>
    <property type="match status" value="1"/>
</dbReference>
<dbReference type="PIRSF" id="PIRSF000126">
    <property type="entry name" value="11-beta-HSD1"/>
    <property type="match status" value="1"/>
</dbReference>
<dbReference type="CDD" id="cd05233">
    <property type="entry name" value="SDR_c"/>
    <property type="match status" value="1"/>
</dbReference>
<dbReference type="InterPro" id="IPR036291">
    <property type="entry name" value="NAD(P)-bd_dom_sf"/>
</dbReference>
<dbReference type="Gene3D" id="3.40.50.720">
    <property type="entry name" value="NAD(P)-binding Rossmann-like Domain"/>
    <property type="match status" value="1"/>
</dbReference>
<dbReference type="SUPFAM" id="SSF51735">
    <property type="entry name" value="NAD(P)-binding Rossmann-fold domains"/>
    <property type="match status" value="1"/>
</dbReference>
<proteinExistence type="inferred from homology"/>
<dbReference type="EMBL" id="JBHSMJ010000009">
    <property type="protein sequence ID" value="MFC5448604.1"/>
    <property type="molecule type" value="Genomic_DNA"/>
</dbReference>
<evidence type="ECO:0000256" key="1">
    <source>
        <dbReference type="ARBA" id="ARBA00006484"/>
    </source>
</evidence>
<dbReference type="RefSeq" id="WP_270878269.1">
    <property type="nucleotide sequence ID" value="NZ_JAQFVF010000018.1"/>
</dbReference>